<sequence length="249" mass="28206">MLLCIAITFIFSRINTPWDYDAKHVLFHIMGLSLFFDLLSLPNNAGMGYGLWFVTTILIMYLTLPIQIKLFTHRNGKLHLLMVFLLCLLLKLYLKIDSSPWVVLASFSLGVYLSVRNKVESATSMSFPKASFLLLGITIISYFAVAKGIYWIIPLLTPAYPLVMLPFFKGMCNFLSGTVLKAITFFSLISYEFYMLQFSFINGGLTKLINVNGLVAHIALSFTILIIAAYIVNNISKRMIEKSISYMDK</sequence>
<evidence type="ECO:0008006" key="4">
    <source>
        <dbReference type="Google" id="ProtNLM"/>
    </source>
</evidence>
<accession>A0A1Q4P607</accession>
<evidence type="ECO:0000256" key="1">
    <source>
        <dbReference type="SAM" id="Phobius"/>
    </source>
</evidence>
<name>A0A1Q4P607_SERMA</name>
<keyword evidence="1" id="KW-0812">Transmembrane</keyword>
<reference evidence="2 3" key="1">
    <citation type="submission" date="2016-09" db="EMBL/GenBank/DDBJ databases">
        <title>Serratia marcescens MSU-97 and epiphytic antimycotic-producing bacteria.</title>
        <authorList>
            <person name="Matilla M.A."/>
        </authorList>
    </citation>
    <scope>NUCLEOTIDE SEQUENCE [LARGE SCALE GENOMIC DNA]</scope>
    <source>
        <strain evidence="2 3">MSU-97</strain>
    </source>
</reference>
<gene>
    <name evidence="2" type="ORF">BHU62_00375</name>
</gene>
<feature type="transmembrane region" description="Helical" evidence="1">
    <location>
        <begin position="100"/>
        <end position="115"/>
    </location>
</feature>
<organism evidence="2 3">
    <name type="scientific">Serratia marcescens</name>
    <dbReference type="NCBI Taxonomy" id="615"/>
    <lineage>
        <taxon>Bacteria</taxon>
        <taxon>Pseudomonadati</taxon>
        <taxon>Pseudomonadota</taxon>
        <taxon>Gammaproteobacteria</taxon>
        <taxon>Enterobacterales</taxon>
        <taxon>Yersiniaceae</taxon>
        <taxon>Serratia</taxon>
    </lineage>
</organism>
<dbReference type="AlphaFoldDB" id="A0A1Q4P607"/>
<feature type="transmembrane region" description="Helical" evidence="1">
    <location>
        <begin position="127"/>
        <end position="145"/>
    </location>
</feature>
<evidence type="ECO:0000313" key="2">
    <source>
        <dbReference type="EMBL" id="OKB68538.1"/>
    </source>
</evidence>
<feature type="transmembrane region" description="Helical" evidence="1">
    <location>
        <begin position="78"/>
        <end position="94"/>
    </location>
</feature>
<proteinExistence type="predicted"/>
<evidence type="ECO:0000313" key="3">
    <source>
        <dbReference type="Proteomes" id="UP000185770"/>
    </source>
</evidence>
<feature type="transmembrane region" description="Helical" evidence="1">
    <location>
        <begin position="214"/>
        <end position="232"/>
    </location>
</feature>
<feature type="transmembrane region" description="Helical" evidence="1">
    <location>
        <begin position="25"/>
        <end position="41"/>
    </location>
</feature>
<keyword evidence="1" id="KW-0472">Membrane</keyword>
<feature type="transmembrane region" description="Helical" evidence="1">
    <location>
        <begin position="175"/>
        <end position="194"/>
    </location>
</feature>
<dbReference type="EMBL" id="MJAO01000001">
    <property type="protein sequence ID" value="OKB68538.1"/>
    <property type="molecule type" value="Genomic_DNA"/>
</dbReference>
<keyword evidence="1" id="KW-1133">Transmembrane helix</keyword>
<protein>
    <recommendedName>
        <fullName evidence="4">Acyltransferase 3 domain-containing protein</fullName>
    </recommendedName>
</protein>
<feature type="transmembrane region" description="Helical" evidence="1">
    <location>
        <begin position="47"/>
        <end position="66"/>
    </location>
</feature>
<comment type="caution">
    <text evidence="2">The sequence shown here is derived from an EMBL/GenBank/DDBJ whole genome shotgun (WGS) entry which is preliminary data.</text>
</comment>
<dbReference type="Proteomes" id="UP000185770">
    <property type="component" value="Unassembled WGS sequence"/>
</dbReference>